<keyword evidence="3" id="KW-1185">Reference proteome</keyword>
<dbReference type="AlphaFoldDB" id="A0AAD7RX84"/>
<evidence type="ECO:0000313" key="2">
    <source>
        <dbReference type="EMBL" id="KAJ8392064.1"/>
    </source>
</evidence>
<name>A0AAD7RX84_9TELE</name>
<gene>
    <name evidence="2" type="ORF">AAFF_G00078700</name>
</gene>
<feature type="region of interest" description="Disordered" evidence="1">
    <location>
        <begin position="60"/>
        <end position="80"/>
    </location>
</feature>
<dbReference type="EMBL" id="JAINUG010000149">
    <property type="protein sequence ID" value="KAJ8392064.1"/>
    <property type="molecule type" value="Genomic_DNA"/>
</dbReference>
<sequence length="102" mass="10957">MPAPVPCAVRGTAGVKRSVARGGALYRAALCAGVRIDVSTLKRVMGTHPSCHRTEIARATAETGGAERKREDDAVTGRSRPFRLPAYTRSISPARCRRCSFT</sequence>
<organism evidence="2 3">
    <name type="scientific">Aldrovandia affinis</name>
    <dbReference type="NCBI Taxonomy" id="143900"/>
    <lineage>
        <taxon>Eukaryota</taxon>
        <taxon>Metazoa</taxon>
        <taxon>Chordata</taxon>
        <taxon>Craniata</taxon>
        <taxon>Vertebrata</taxon>
        <taxon>Euteleostomi</taxon>
        <taxon>Actinopterygii</taxon>
        <taxon>Neopterygii</taxon>
        <taxon>Teleostei</taxon>
        <taxon>Notacanthiformes</taxon>
        <taxon>Halosauridae</taxon>
        <taxon>Aldrovandia</taxon>
    </lineage>
</organism>
<protein>
    <submittedName>
        <fullName evidence="2">Uncharacterized protein</fullName>
    </submittedName>
</protein>
<reference evidence="2" key="1">
    <citation type="journal article" date="2023" name="Science">
        <title>Genome structures resolve the early diversification of teleost fishes.</title>
        <authorList>
            <person name="Parey E."/>
            <person name="Louis A."/>
            <person name="Montfort J."/>
            <person name="Bouchez O."/>
            <person name="Roques C."/>
            <person name="Iampietro C."/>
            <person name="Lluch J."/>
            <person name="Castinel A."/>
            <person name="Donnadieu C."/>
            <person name="Desvignes T."/>
            <person name="Floi Bucao C."/>
            <person name="Jouanno E."/>
            <person name="Wen M."/>
            <person name="Mejri S."/>
            <person name="Dirks R."/>
            <person name="Jansen H."/>
            <person name="Henkel C."/>
            <person name="Chen W.J."/>
            <person name="Zahm M."/>
            <person name="Cabau C."/>
            <person name="Klopp C."/>
            <person name="Thompson A.W."/>
            <person name="Robinson-Rechavi M."/>
            <person name="Braasch I."/>
            <person name="Lecointre G."/>
            <person name="Bobe J."/>
            <person name="Postlethwait J.H."/>
            <person name="Berthelot C."/>
            <person name="Roest Crollius H."/>
            <person name="Guiguen Y."/>
        </authorList>
    </citation>
    <scope>NUCLEOTIDE SEQUENCE</scope>
    <source>
        <strain evidence="2">NC1722</strain>
    </source>
</reference>
<evidence type="ECO:0000313" key="3">
    <source>
        <dbReference type="Proteomes" id="UP001221898"/>
    </source>
</evidence>
<feature type="compositionally biased region" description="Basic and acidic residues" evidence="1">
    <location>
        <begin position="65"/>
        <end position="75"/>
    </location>
</feature>
<proteinExistence type="predicted"/>
<comment type="caution">
    <text evidence="2">The sequence shown here is derived from an EMBL/GenBank/DDBJ whole genome shotgun (WGS) entry which is preliminary data.</text>
</comment>
<evidence type="ECO:0000256" key="1">
    <source>
        <dbReference type="SAM" id="MobiDB-lite"/>
    </source>
</evidence>
<accession>A0AAD7RX84</accession>
<dbReference type="Proteomes" id="UP001221898">
    <property type="component" value="Unassembled WGS sequence"/>
</dbReference>